<keyword evidence="2" id="KW-1185">Reference proteome</keyword>
<name>B5CSN8_9FIRM</name>
<reference evidence="1 2" key="1">
    <citation type="submission" date="2008-08" db="EMBL/GenBank/DDBJ databases">
        <title>Draft genome sequence of Ruminococcus lactaris ATCC 29176.</title>
        <authorList>
            <person name="Sudarsanam P."/>
            <person name="Ley R."/>
            <person name="Guruge J."/>
            <person name="Turnbaugh P.J."/>
            <person name="Mahowald M."/>
            <person name="Liep D."/>
            <person name="Gordon J."/>
        </authorList>
    </citation>
    <scope>NUCLEOTIDE SEQUENCE [LARGE SCALE GENOMIC DNA]</scope>
    <source>
        <strain evidence="1 2">ATCC 29176</strain>
    </source>
</reference>
<dbReference type="AlphaFoldDB" id="B5CSN8"/>
<dbReference type="EMBL" id="ABOU02000050">
    <property type="protein sequence ID" value="EDY31852.1"/>
    <property type="molecule type" value="Genomic_DNA"/>
</dbReference>
<accession>B5CSN8</accession>
<evidence type="ECO:0000313" key="2">
    <source>
        <dbReference type="Proteomes" id="UP000003254"/>
    </source>
</evidence>
<proteinExistence type="predicted"/>
<organism evidence="1 2">
    <name type="scientific">[Ruminococcus] lactaris ATCC 29176</name>
    <dbReference type="NCBI Taxonomy" id="471875"/>
    <lineage>
        <taxon>Bacteria</taxon>
        <taxon>Bacillati</taxon>
        <taxon>Bacillota</taxon>
        <taxon>Clostridia</taxon>
        <taxon>Lachnospirales</taxon>
        <taxon>Lachnospiraceae</taxon>
        <taxon>Mediterraneibacter</taxon>
    </lineage>
</organism>
<protein>
    <submittedName>
        <fullName evidence="1">Uncharacterized protein</fullName>
    </submittedName>
</protein>
<reference evidence="1 2" key="2">
    <citation type="submission" date="2008-08" db="EMBL/GenBank/DDBJ databases">
        <authorList>
            <person name="Fulton L."/>
            <person name="Clifton S."/>
            <person name="Fulton B."/>
            <person name="Xu J."/>
            <person name="Minx P."/>
            <person name="Pepin K.H."/>
            <person name="Johnson M."/>
            <person name="Bhonagiri V."/>
            <person name="Nash W.E."/>
            <person name="Mardis E.R."/>
            <person name="Wilson R.K."/>
        </authorList>
    </citation>
    <scope>NUCLEOTIDE SEQUENCE [LARGE SCALE GENOMIC DNA]</scope>
    <source>
        <strain evidence="1 2">ATCC 29176</strain>
    </source>
</reference>
<dbReference type="HOGENOM" id="CLU_3221643_0_0_9"/>
<sequence length="44" mass="5297">MLYYERCEKARMRIPLKVPKENRRIYPVSEELKAYGRKKPNGGK</sequence>
<comment type="caution">
    <text evidence="1">The sequence shown here is derived from an EMBL/GenBank/DDBJ whole genome shotgun (WGS) entry which is preliminary data.</text>
</comment>
<evidence type="ECO:0000313" key="1">
    <source>
        <dbReference type="EMBL" id="EDY31852.1"/>
    </source>
</evidence>
<gene>
    <name evidence="1" type="ORF">RUMLAC_02499</name>
</gene>
<dbReference type="Proteomes" id="UP000003254">
    <property type="component" value="Unassembled WGS sequence"/>
</dbReference>